<dbReference type="EMBL" id="LNIX01000026">
    <property type="protein sequence ID" value="OXA42442.1"/>
    <property type="molecule type" value="Genomic_DNA"/>
</dbReference>
<feature type="compositionally biased region" description="Low complexity" evidence="1">
    <location>
        <begin position="197"/>
        <end position="206"/>
    </location>
</feature>
<evidence type="ECO:0000313" key="3">
    <source>
        <dbReference type="EMBL" id="OXA42442.1"/>
    </source>
</evidence>
<name>A0A226DA78_FOLCA</name>
<feature type="transmembrane region" description="Helical" evidence="2">
    <location>
        <begin position="12"/>
        <end position="34"/>
    </location>
</feature>
<reference evidence="3 4" key="1">
    <citation type="submission" date="2015-12" db="EMBL/GenBank/DDBJ databases">
        <title>The genome of Folsomia candida.</title>
        <authorList>
            <person name="Faddeeva A."/>
            <person name="Derks M.F."/>
            <person name="Anvar Y."/>
            <person name="Smit S."/>
            <person name="Van Straalen N."/>
            <person name="Roelofs D."/>
        </authorList>
    </citation>
    <scope>NUCLEOTIDE SEQUENCE [LARGE SCALE GENOMIC DNA]</scope>
    <source>
        <strain evidence="3 4">VU population</strain>
        <tissue evidence="3">Whole body</tissue>
    </source>
</reference>
<protein>
    <submittedName>
        <fullName evidence="3">Uncharacterized protein</fullName>
    </submittedName>
</protein>
<evidence type="ECO:0000256" key="1">
    <source>
        <dbReference type="SAM" id="MobiDB-lite"/>
    </source>
</evidence>
<keyword evidence="2" id="KW-0812">Transmembrane</keyword>
<keyword evidence="2" id="KW-1133">Transmembrane helix</keyword>
<sequence>MLAFLYLLKHSYYLIPLAIFGLILIDPCAPPFILSMHAGCSDLRGNGLVILILLLETYLCFCLFYIGTAPIVHNLFAGISSLLSYFQLLEREIPMPVFLIFPVILVDASVNNILVFTLASWVFNSSVKYLKGVEKMTLQFRSQSLIRKQLKSCGTLKIKFGSNFIDNGTPLIVLVQCLVPSLAEEVSREERKVKPNSPGTGSGSPPRQATTAGPSRSRLPPQPGPPPNRPLPPLPRPRPDSPTLGGNH</sequence>
<feature type="transmembrane region" description="Helical" evidence="2">
    <location>
        <begin position="96"/>
        <end position="123"/>
    </location>
</feature>
<dbReference type="AlphaFoldDB" id="A0A226DA78"/>
<keyword evidence="4" id="KW-1185">Reference proteome</keyword>
<keyword evidence="2" id="KW-0472">Membrane</keyword>
<evidence type="ECO:0000256" key="2">
    <source>
        <dbReference type="SAM" id="Phobius"/>
    </source>
</evidence>
<dbReference type="Proteomes" id="UP000198287">
    <property type="component" value="Unassembled WGS sequence"/>
</dbReference>
<feature type="region of interest" description="Disordered" evidence="1">
    <location>
        <begin position="187"/>
        <end position="248"/>
    </location>
</feature>
<gene>
    <name evidence="3" type="ORF">Fcan01_22758</name>
</gene>
<proteinExistence type="predicted"/>
<comment type="caution">
    <text evidence="3">The sequence shown here is derived from an EMBL/GenBank/DDBJ whole genome shotgun (WGS) entry which is preliminary data.</text>
</comment>
<organism evidence="3 4">
    <name type="scientific">Folsomia candida</name>
    <name type="common">Springtail</name>
    <dbReference type="NCBI Taxonomy" id="158441"/>
    <lineage>
        <taxon>Eukaryota</taxon>
        <taxon>Metazoa</taxon>
        <taxon>Ecdysozoa</taxon>
        <taxon>Arthropoda</taxon>
        <taxon>Hexapoda</taxon>
        <taxon>Collembola</taxon>
        <taxon>Entomobryomorpha</taxon>
        <taxon>Isotomoidea</taxon>
        <taxon>Isotomidae</taxon>
        <taxon>Proisotominae</taxon>
        <taxon>Folsomia</taxon>
    </lineage>
</organism>
<accession>A0A226DA78</accession>
<feature type="compositionally biased region" description="Pro residues" evidence="1">
    <location>
        <begin position="220"/>
        <end position="236"/>
    </location>
</feature>
<feature type="transmembrane region" description="Helical" evidence="2">
    <location>
        <begin position="46"/>
        <end position="66"/>
    </location>
</feature>
<evidence type="ECO:0000313" key="4">
    <source>
        <dbReference type="Proteomes" id="UP000198287"/>
    </source>
</evidence>